<evidence type="ECO:0000313" key="1">
    <source>
        <dbReference type="EMBL" id="KAI9896622.1"/>
    </source>
</evidence>
<sequence length="408" mass="45418">MGFLSLSAMAEFTGEQASSGKTISFQTLVQAATGVSGSSPFDSSAQNEAILGSLGNFHRNLLKQGTHLSVPDKDGSLNRYANLVRYSLPFMCANQLLSDNALVNQHQDRQDMDPLLAQSPCKVIRVYMAIATGMLMSKEYRYTESFATVFALSAYHTSLGRPFAIQDEDISAQMPNRINGPDDGFEDLQAWNIQHAKLLHDIRNSSTKGSLFHFSNYRHWKDTAPCRLGTSTPGSLAWFQRYHLPRSTCRGLLAILHAFDHGQRGRESLLILDQAFVEFTSYFEALERQAMGQDCAFTSLDGTEIFCTAIGLVYVVCYRGMNNDSVGKQILSVVQKPVLLLTHVSERFSRFRPLRDLLGDFSLAIAMPSANLDMEGQRILEGHEGDVPPPTMRLMRRILGTRNEKTVS</sequence>
<name>A0ACC0USY1_9HYPO</name>
<comment type="caution">
    <text evidence="1">The sequence shown here is derived from an EMBL/GenBank/DDBJ whole genome shotgun (WGS) entry which is preliminary data.</text>
</comment>
<organism evidence="1 2">
    <name type="scientific">Trichothecium roseum</name>
    <dbReference type="NCBI Taxonomy" id="47278"/>
    <lineage>
        <taxon>Eukaryota</taxon>
        <taxon>Fungi</taxon>
        <taxon>Dikarya</taxon>
        <taxon>Ascomycota</taxon>
        <taxon>Pezizomycotina</taxon>
        <taxon>Sordariomycetes</taxon>
        <taxon>Hypocreomycetidae</taxon>
        <taxon>Hypocreales</taxon>
        <taxon>Hypocreales incertae sedis</taxon>
        <taxon>Trichothecium</taxon>
    </lineage>
</organism>
<evidence type="ECO:0000313" key="2">
    <source>
        <dbReference type="Proteomes" id="UP001163324"/>
    </source>
</evidence>
<gene>
    <name evidence="1" type="ORF">N3K66_008794</name>
</gene>
<proteinExistence type="predicted"/>
<dbReference type="Proteomes" id="UP001163324">
    <property type="component" value="Chromosome 9"/>
</dbReference>
<keyword evidence="2" id="KW-1185">Reference proteome</keyword>
<accession>A0ACC0USY1</accession>
<protein>
    <submittedName>
        <fullName evidence="1">Uncharacterized protein</fullName>
    </submittedName>
</protein>
<reference evidence="1" key="1">
    <citation type="submission" date="2022-10" db="EMBL/GenBank/DDBJ databases">
        <title>Complete Genome of Trichothecium roseum strain YXFP-22015, a Plant Pathogen Isolated from Citrus.</title>
        <authorList>
            <person name="Wang Y."/>
            <person name="Zhu L."/>
        </authorList>
    </citation>
    <scope>NUCLEOTIDE SEQUENCE</scope>
    <source>
        <strain evidence="1">YXFP-22015</strain>
    </source>
</reference>
<dbReference type="EMBL" id="CM047948">
    <property type="protein sequence ID" value="KAI9896622.1"/>
    <property type="molecule type" value="Genomic_DNA"/>
</dbReference>